<organism evidence="1 2">
    <name type="scientific">Bacillus cytotoxicus</name>
    <dbReference type="NCBI Taxonomy" id="580165"/>
    <lineage>
        <taxon>Bacteria</taxon>
        <taxon>Bacillati</taxon>
        <taxon>Bacillota</taxon>
        <taxon>Bacilli</taxon>
        <taxon>Bacillales</taxon>
        <taxon>Bacillaceae</taxon>
        <taxon>Bacillus</taxon>
        <taxon>Bacillus cereus group</taxon>
    </lineage>
</organism>
<comment type="caution">
    <text evidence="1">The sequence shown here is derived from an EMBL/GenBank/DDBJ whole genome shotgun (WGS) entry which is preliminary data.</text>
</comment>
<dbReference type="RefSeq" id="WP_176371950.1">
    <property type="nucleotide sequence ID" value="NZ_CP066179.1"/>
</dbReference>
<dbReference type="Proteomes" id="UP000242164">
    <property type="component" value="Unassembled WGS sequence"/>
</dbReference>
<protein>
    <submittedName>
        <fullName evidence="1">XRE family transcriptional regulator</fullName>
    </submittedName>
</protein>
<proteinExistence type="predicted"/>
<dbReference type="EMBL" id="FMIK01000046">
    <property type="protein sequence ID" value="SCM00629.1"/>
    <property type="molecule type" value="Genomic_DNA"/>
</dbReference>
<sequence>MKEILQIQVNHAVKALKEMSEKESDKLKKLDIDYVITVLMDKKHGDMPF</sequence>
<reference evidence="1 2" key="1">
    <citation type="submission" date="2016-08" db="EMBL/GenBank/DDBJ databases">
        <authorList>
            <person name="Loux V."/>
            <person name="Rue O."/>
        </authorList>
    </citation>
    <scope>NUCLEOTIDE SEQUENCE [LARGE SCALE GENOMIC DNA]</scope>
    <source>
        <strain evidence="1 2">AFSSA_08CEB44bac</strain>
    </source>
</reference>
<dbReference type="AlphaFoldDB" id="A0AAX2CKT3"/>
<evidence type="ECO:0000313" key="1">
    <source>
        <dbReference type="EMBL" id="SCM00629.1"/>
    </source>
</evidence>
<name>A0AAX2CKT3_9BACI</name>
<evidence type="ECO:0000313" key="2">
    <source>
        <dbReference type="Proteomes" id="UP000242164"/>
    </source>
</evidence>
<accession>A0AAX2CKT3</accession>
<gene>
    <name evidence="1" type="ORF">BCB44BAC_03347</name>
</gene>